<feature type="compositionally biased region" description="Basic and acidic residues" evidence="1">
    <location>
        <begin position="66"/>
        <end position="75"/>
    </location>
</feature>
<feature type="compositionally biased region" description="Basic and acidic residues" evidence="1">
    <location>
        <begin position="23"/>
        <end position="40"/>
    </location>
</feature>
<evidence type="ECO:0000256" key="1">
    <source>
        <dbReference type="SAM" id="MobiDB-lite"/>
    </source>
</evidence>
<feature type="compositionally biased region" description="Basic and acidic residues" evidence="1">
    <location>
        <begin position="1"/>
        <end position="12"/>
    </location>
</feature>
<proteinExistence type="predicted"/>
<dbReference type="EMBL" id="CAJOBI010087413">
    <property type="protein sequence ID" value="CAF4525783.1"/>
    <property type="molecule type" value="Genomic_DNA"/>
</dbReference>
<name>A0A8S2Y0P5_9BILA</name>
<gene>
    <name evidence="2" type="ORF">SMN809_LOCUS36003</name>
</gene>
<comment type="caution">
    <text evidence="2">The sequence shown here is derived from an EMBL/GenBank/DDBJ whole genome shotgun (WGS) entry which is preliminary data.</text>
</comment>
<dbReference type="Proteomes" id="UP000676336">
    <property type="component" value="Unassembled WGS sequence"/>
</dbReference>
<organism evidence="2 3">
    <name type="scientific">Rotaria magnacalcarata</name>
    <dbReference type="NCBI Taxonomy" id="392030"/>
    <lineage>
        <taxon>Eukaryota</taxon>
        <taxon>Metazoa</taxon>
        <taxon>Spiralia</taxon>
        <taxon>Gnathifera</taxon>
        <taxon>Rotifera</taxon>
        <taxon>Eurotatoria</taxon>
        <taxon>Bdelloidea</taxon>
        <taxon>Philodinida</taxon>
        <taxon>Philodinidae</taxon>
        <taxon>Rotaria</taxon>
    </lineage>
</organism>
<feature type="compositionally biased region" description="Low complexity" evidence="1">
    <location>
        <begin position="55"/>
        <end position="65"/>
    </location>
</feature>
<protein>
    <submittedName>
        <fullName evidence="2">Uncharacterized protein</fullName>
    </submittedName>
</protein>
<evidence type="ECO:0000313" key="2">
    <source>
        <dbReference type="EMBL" id="CAF4525783.1"/>
    </source>
</evidence>
<evidence type="ECO:0000313" key="3">
    <source>
        <dbReference type="Proteomes" id="UP000676336"/>
    </source>
</evidence>
<feature type="region of interest" description="Disordered" evidence="1">
    <location>
        <begin position="1"/>
        <end position="81"/>
    </location>
</feature>
<reference evidence="2" key="1">
    <citation type="submission" date="2021-02" db="EMBL/GenBank/DDBJ databases">
        <authorList>
            <person name="Nowell W R."/>
        </authorList>
    </citation>
    <scope>NUCLEOTIDE SEQUENCE</scope>
</reference>
<accession>A0A8S2Y0P5</accession>
<feature type="non-terminal residue" evidence="2">
    <location>
        <position position="1"/>
    </location>
</feature>
<dbReference type="AlphaFoldDB" id="A0A8S2Y0P5"/>
<feature type="non-terminal residue" evidence="2">
    <location>
        <position position="81"/>
    </location>
</feature>
<sequence length="81" mass="8498">PSTSTEDKKEEAPAQTATTPAVDENKKSEEKTVDEKKDSEPVLAAAAPAIEQSKEAPTVATPTAEVAKEEKKPEETASSST</sequence>